<dbReference type="EMBL" id="JACHFV010000002">
    <property type="protein sequence ID" value="MBB5293963.1"/>
    <property type="molecule type" value="Genomic_DNA"/>
</dbReference>
<dbReference type="RefSeq" id="WP_129117507.1">
    <property type="nucleotide sequence ID" value="NZ_BSUI01000040.1"/>
</dbReference>
<evidence type="ECO:0000313" key="2">
    <source>
        <dbReference type="EMBL" id="TLK30701.1"/>
    </source>
</evidence>
<dbReference type="AlphaFoldDB" id="A0AAJ5F535"/>
<comment type="caution">
    <text evidence="2">The sequence shown here is derived from an EMBL/GenBank/DDBJ whole genome shotgun (WGS) entry which is preliminary data.</text>
</comment>
<name>A0AAJ5F535_9DEIO</name>
<organism evidence="2 3">
    <name type="scientific">Deinococcus metallilatus</name>
    <dbReference type="NCBI Taxonomy" id="1211322"/>
    <lineage>
        <taxon>Bacteria</taxon>
        <taxon>Thermotogati</taxon>
        <taxon>Deinococcota</taxon>
        <taxon>Deinococci</taxon>
        <taxon>Deinococcales</taxon>
        <taxon>Deinococcaceae</taxon>
        <taxon>Deinococcus</taxon>
    </lineage>
</organism>
<dbReference type="Proteomes" id="UP000536909">
    <property type="component" value="Unassembled WGS sequence"/>
</dbReference>
<dbReference type="Proteomes" id="UP000308000">
    <property type="component" value="Unassembled WGS sequence"/>
</dbReference>
<reference evidence="2 3" key="1">
    <citation type="submission" date="2019-04" db="EMBL/GenBank/DDBJ databases">
        <title>Deinococcus metalilatus MA1002 mutant No.5.</title>
        <authorList>
            <person name="Park W."/>
            <person name="Park C."/>
        </authorList>
    </citation>
    <scope>NUCLEOTIDE SEQUENCE [LARGE SCALE GENOMIC DNA]</scope>
    <source>
        <strain evidence="2 3">MA1002-m5</strain>
    </source>
</reference>
<reference evidence="1 4" key="2">
    <citation type="submission" date="2020-08" db="EMBL/GenBank/DDBJ databases">
        <title>Genomic Encyclopedia of Type Strains, Phase IV (KMG-IV): sequencing the most valuable type-strain genomes for metagenomic binning, comparative biology and taxonomic classification.</title>
        <authorList>
            <person name="Goeker M."/>
        </authorList>
    </citation>
    <scope>NUCLEOTIDE SEQUENCE [LARGE SCALE GENOMIC DNA]</scope>
    <source>
        <strain evidence="1 4">DSM 105434</strain>
    </source>
</reference>
<dbReference type="EMBL" id="VBRC01000002">
    <property type="protein sequence ID" value="TLK30701.1"/>
    <property type="molecule type" value="Genomic_DNA"/>
</dbReference>
<gene>
    <name evidence="2" type="ORF">FCS05_02785</name>
    <name evidence="1" type="ORF">HNQ10_000776</name>
</gene>
<accession>A0AAJ5F535</accession>
<evidence type="ECO:0000313" key="4">
    <source>
        <dbReference type="Proteomes" id="UP000536909"/>
    </source>
</evidence>
<keyword evidence="4" id="KW-1185">Reference proteome</keyword>
<protein>
    <submittedName>
        <fullName evidence="2">Uncharacterized protein</fullName>
    </submittedName>
</protein>
<evidence type="ECO:0000313" key="3">
    <source>
        <dbReference type="Proteomes" id="UP000308000"/>
    </source>
</evidence>
<evidence type="ECO:0000313" key="1">
    <source>
        <dbReference type="EMBL" id="MBB5293963.1"/>
    </source>
</evidence>
<proteinExistence type="predicted"/>
<sequence length="275" mass="31835">MSQIRRPRYPEADNDDQPLHGVLKRADTEYVHSHALVSHEPHVGQLPATLDVDWEFLGTVSSLVNPPANAWRDLDGHLDRHYSQHERFYTAVYEAVVNNLNVVHDELQAFEPDPEEEFRRFKGYLARLRARFAEDPVIAYEEFPHTLLVYYELLRLLNLYVSDPVVTDELARFAFLLTYPTDPRYRDQYNLNVRYHRPVNVGGTYAREFHLLCGYTLGKSEHYWDGCRWREAVWLTGPAITTVHAGLDHAPNSALRPGLVCELNIMDPPELPDEA</sequence>